<organism evidence="1 2">
    <name type="scientific">Sulfitobacter undariae</name>
    <dbReference type="NCBI Taxonomy" id="1563671"/>
    <lineage>
        <taxon>Bacteria</taxon>
        <taxon>Pseudomonadati</taxon>
        <taxon>Pseudomonadota</taxon>
        <taxon>Alphaproteobacteria</taxon>
        <taxon>Rhodobacterales</taxon>
        <taxon>Roseobacteraceae</taxon>
        <taxon>Sulfitobacter</taxon>
    </lineage>
</organism>
<accession>A0A7W6E681</accession>
<sequence length="74" mass="7893">MRSCTTRTLHVSRAIAILGYAAQVSVRAGSVIAHLASLNRYGPKLPFTYCVTNGSFETVKSDAVIYTTQRASGG</sequence>
<dbReference type="Proteomes" id="UP000530268">
    <property type="component" value="Unassembled WGS sequence"/>
</dbReference>
<dbReference type="AlphaFoldDB" id="A0A7W6E681"/>
<comment type="caution">
    <text evidence="1">The sequence shown here is derived from an EMBL/GenBank/DDBJ whole genome shotgun (WGS) entry which is preliminary data.</text>
</comment>
<gene>
    <name evidence="1" type="ORF">GGR95_003168</name>
</gene>
<evidence type="ECO:0000313" key="1">
    <source>
        <dbReference type="EMBL" id="MBB3995512.1"/>
    </source>
</evidence>
<dbReference type="EMBL" id="JACIEI010000015">
    <property type="protein sequence ID" value="MBB3995512.1"/>
    <property type="molecule type" value="Genomic_DNA"/>
</dbReference>
<name>A0A7W6E681_9RHOB</name>
<protein>
    <submittedName>
        <fullName evidence="1">Uncharacterized protein</fullName>
    </submittedName>
</protein>
<keyword evidence="2" id="KW-1185">Reference proteome</keyword>
<evidence type="ECO:0000313" key="2">
    <source>
        <dbReference type="Proteomes" id="UP000530268"/>
    </source>
</evidence>
<proteinExistence type="predicted"/>
<reference evidence="1 2" key="1">
    <citation type="submission" date="2020-08" db="EMBL/GenBank/DDBJ databases">
        <title>Genomic Encyclopedia of Type Strains, Phase IV (KMG-IV): sequencing the most valuable type-strain genomes for metagenomic binning, comparative biology and taxonomic classification.</title>
        <authorList>
            <person name="Goeker M."/>
        </authorList>
    </citation>
    <scope>NUCLEOTIDE SEQUENCE [LARGE SCALE GENOMIC DNA]</scope>
    <source>
        <strain evidence="1 2">DSM 102234</strain>
    </source>
</reference>